<keyword evidence="2" id="KW-0479">Metal-binding</keyword>
<feature type="disulfide bond" evidence="5">
    <location>
        <begin position="103"/>
        <end position="127"/>
    </location>
</feature>
<dbReference type="GO" id="GO:0005886">
    <property type="term" value="C:plasma membrane"/>
    <property type="evidence" value="ECO:0007669"/>
    <property type="project" value="TreeGrafter"/>
</dbReference>
<evidence type="ECO:0000256" key="6">
    <source>
        <dbReference type="SAM" id="SignalP"/>
    </source>
</evidence>
<dbReference type="InterPro" id="IPR018247">
    <property type="entry name" value="EF_Hand_1_Ca_BS"/>
</dbReference>
<reference evidence="8" key="1">
    <citation type="submission" date="2021-01" db="EMBL/GenBank/DDBJ databases">
        <authorList>
            <person name="Zahm M."/>
            <person name="Roques C."/>
            <person name="Cabau C."/>
            <person name="Klopp C."/>
            <person name="Donnadieu C."/>
            <person name="Jouanno E."/>
            <person name="Lampietro C."/>
            <person name="Louis A."/>
            <person name="Herpin A."/>
            <person name="Echchiki A."/>
            <person name="Berthelot C."/>
            <person name="Parey E."/>
            <person name="Roest-Crollius H."/>
            <person name="Braasch I."/>
            <person name="Postlethwait J."/>
            <person name="Bobe J."/>
            <person name="Montfort J."/>
            <person name="Bouchez O."/>
            <person name="Begum T."/>
            <person name="Mejri S."/>
            <person name="Adams A."/>
            <person name="Chen W.-J."/>
            <person name="Guiguen Y."/>
        </authorList>
    </citation>
    <scope>NUCLEOTIDE SEQUENCE</scope>
    <source>
        <strain evidence="8">YG-15Mar2019-1</strain>
        <tissue evidence="8">Brain</tissue>
    </source>
</reference>
<dbReference type="PROSITE" id="PS50038">
    <property type="entry name" value="FZ"/>
    <property type="match status" value="1"/>
</dbReference>
<proteinExistence type="predicted"/>
<dbReference type="GO" id="GO:0046872">
    <property type="term" value="F:metal ion binding"/>
    <property type="evidence" value="ECO:0007669"/>
    <property type="project" value="UniProtKB-KW"/>
</dbReference>
<protein>
    <recommendedName>
        <fullName evidence="7">FZ domain-containing protein</fullName>
    </recommendedName>
</protein>
<dbReference type="SUPFAM" id="SSF63501">
    <property type="entry name" value="Frizzled cysteine-rich domain"/>
    <property type="match status" value="1"/>
</dbReference>
<dbReference type="Proteomes" id="UP001046870">
    <property type="component" value="Chromosome 10"/>
</dbReference>
<evidence type="ECO:0000259" key="7">
    <source>
        <dbReference type="PROSITE" id="PS50038"/>
    </source>
</evidence>
<evidence type="ECO:0000313" key="9">
    <source>
        <dbReference type="Proteomes" id="UP001046870"/>
    </source>
</evidence>
<organism evidence="8 9">
    <name type="scientific">Megalops atlanticus</name>
    <name type="common">Tarpon</name>
    <name type="synonym">Clupea gigantea</name>
    <dbReference type="NCBI Taxonomy" id="7932"/>
    <lineage>
        <taxon>Eukaryota</taxon>
        <taxon>Metazoa</taxon>
        <taxon>Chordata</taxon>
        <taxon>Craniata</taxon>
        <taxon>Vertebrata</taxon>
        <taxon>Euteleostomi</taxon>
        <taxon>Actinopterygii</taxon>
        <taxon>Neopterygii</taxon>
        <taxon>Teleostei</taxon>
        <taxon>Elopiformes</taxon>
        <taxon>Megalopidae</taxon>
        <taxon>Megalops</taxon>
    </lineage>
</organism>
<feature type="domain" description="FZ" evidence="7">
    <location>
        <begin position="24"/>
        <end position="138"/>
    </location>
</feature>
<dbReference type="EMBL" id="JAFDVH010000010">
    <property type="protein sequence ID" value="KAG7469834.1"/>
    <property type="molecule type" value="Genomic_DNA"/>
</dbReference>
<dbReference type="InterPro" id="IPR011992">
    <property type="entry name" value="EF-hand-dom_pair"/>
</dbReference>
<dbReference type="Pfam" id="PF01392">
    <property type="entry name" value="Fz"/>
    <property type="match status" value="1"/>
</dbReference>
<evidence type="ECO:0000256" key="2">
    <source>
        <dbReference type="ARBA" id="ARBA00022723"/>
    </source>
</evidence>
<sequence length="308" mass="34046">MRMCILILLGLLSFMQGAESSHQASKGSCQPITVPLCKDIAYSETVMPNLLGHADQEDAGLEVHQFYPLVKVQCSPDLQLFLCSVYVPKCEHGKAIRPCRSFCESAKKGCDTLMAKFGFSWPQSLACDSFPEDSCMKEPGRGDGAQPGGGAASEDLNADELQKKLIELDYSVGGRYLSLETSKTLLSIMDHDESGKLNVEEFQKLELQVGILKKEFTNLDLSKTGYLTSSQMKTLFDSKGLTINSQTFELLWKRYSSKGGMTFDDFVASTVKLQGLTDRFKKRLVTGLNCDCQVATFSLEEFIKTSLL</sequence>
<dbReference type="GO" id="GO:0035567">
    <property type="term" value="P:non-canonical Wnt signaling pathway"/>
    <property type="evidence" value="ECO:0007669"/>
    <property type="project" value="TreeGrafter"/>
</dbReference>
<feature type="signal peptide" evidence="6">
    <location>
        <begin position="1"/>
        <end position="20"/>
    </location>
</feature>
<comment type="caution">
    <text evidence="5">Lacks conserved residue(s) required for the propagation of feature annotation.</text>
</comment>
<evidence type="ECO:0000256" key="1">
    <source>
        <dbReference type="ARBA" id="ARBA00022473"/>
    </source>
</evidence>
<keyword evidence="9" id="KW-1185">Reference proteome</keyword>
<name>A0A9D3T7D2_MEGAT</name>
<dbReference type="GO" id="GO:0060070">
    <property type="term" value="P:canonical Wnt signaling pathway"/>
    <property type="evidence" value="ECO:0007669"/>
    <property type="project" value="TreeGrafter"/>
</dbReference>
<evidence type="ECO:0000256" key="4">
    <source>
        <dbReference type="ARBA" id="ARBA00023157"/>
    </source>
</evidence>
<dbReference type="InterPro" id="IPR015526">
    <property type="entry name" value="Frizzled/SFRP"/>
</dbReference>
<keyword evidence="4 5" id="KW-1015">Disulfide bond</keyword>
<dbReference type="SMART" id="SM00063">
    <property type="entry name" value="FRI"/>
    <property type="match status" value="1"/>
</dbReference>
<dbReference type="AlphaFoldDB" id="A0A9D3T7D2"/>
<dbReference type="PANTHER" id="PTHR11309">
    <property type="entry name" value="FRIZZLED"/>
    <property type="match status" value="1"/>
</dbReference>
<evidence type="ECO:0000256" key="3">
    <source>
        <dbReference type="ARBA" id="ARBA00022837"/>
    </source>
</evidence>
<keyword evidence="1" id="KW-0217">Developmental protein</keyword>
<dbReference type="InterPro" id="IPR020067">
    <property type="entry name" value="Frizzled_dom"/>
</dbReference>
<dbReference type="GO" id="GO:0017147">
    <property type="term" value="F:Wnt-protein binding"/>
    <property type="evidence" value="ECO:0007669"/>
    <property type="project" value="TreeGrafter"/>
</dbReference>
<dbReference type="SUPFAM" id="SSF47473">
    <property type="entry name" value="EF-hand"/>
    <property type="match status" value="1"/>
</dbReference>
<dbReference type="Gene3D" id="1.10.2000.10">
    <property type="entry name" value="Frizzled cysteine-rich domain"/>
    <property type="match status" value="1"/>
</dbReference>
<comment type="caution">
    <text evidence="8">The sequence shown here is derived from an EMBL/GenBank/DDBJ whole genome shotgun (WGS) entry which is preliminary data.</text>
</comment>
<accession>A0A9D3T7D2</accession>
<feature type="disulfide bond" evidence="5">
    <location>
        <begin position="29"/>
        <end position="90"/>
    </location>
</feature>
<evidence type="ECO:0000313" key="8">
    <source>
        <dbReference type="EMBL" id="KAG7469834.1"/>
    </source>
</evidence>
<dbReference type="PANTHER" id="PTHR11309:SF47">
    <property type="entry name" value="FRIZZLED"/>
    <property type="match status" value="1"/>
</dbReference>
<evidence type="ECO:0000256" key="5">
    <source>
        <dbReference type="PROSITE-ProRule" id="PRU00090"/>
    </source>
</evidence>
<gene>
    <name evidence="8" type="ORF">MATL_G00132990</name>
</gene>
<dbReference type="Gene3D" id="1.10.238.10">
    <property type="entry name" value="EF-hand"/>
    <property type="match status" value="1"/>
</dbReference>
<feature type="disulfide bond" evidence="5">
    <location>
        <begin position="37"/>
        <end position="83"/>
    </location>
</feature>
<dbReference type="OrthoDB" id="10053709at2759"/>
<feature type="chain" id="PRO_5038416644" description="FZ domain-containing protein" evidence="6">
    <location>
        <begin position="21"/>
        <end position="308"/>
    </location>
</feature>
<keyword evidence="3" id="KW-0106">Calcium</keyword>
<dbReference type="GO" id="GO:0042813">
    <property type="term" value="F:Wnt receptor activity"/>
    <property type="evidence" value="ECO:0007669"/>
    <property type="project" value="TreeGrafter"/>
</dbReference>
<dbReference type="InterPro" id="IPR036790">
    <property type="entry name" value="Frizzled_dom_sf"/>
</dbReference>
<keyword evidence="6" id="KW-0732">Signal</keyword>
<dbReference type="PROSITE" id="PS00018">
    <property type="entry name" value="EF_HAND_1"/>
    <property type="match status" value="1"/>
</dbReference>